<accession>A0A0C4DNF8</accession>
<gene>
    <name evidence="2" type="ORF">MAPG_01339</name>
</gene>
<evidence type="ECO:0000256" key="1">
    <source>
        <dbReference type="SAM" id="Phobius"/>
    </source>
</evidence>
<evidence type="ECO:0000313" key="4">
    <source>
        <dbReference type="Proteomes" id="UP000011715"/>
    </source>
</evidence>
<feature type="transmembrane region" description="Helical" evidence="1">
    <location>
        <begin position="87"/>
        <end position="108"/>
    </location>
</feature>
<name>A0A0C4DNF8_MAGP6</name>
<dbReference type="eggNOG" id="ENOG502RZM3">
    <property type="taxonomic scope" value="Eukaryota"/>
</dbReference>
<dbReference type="OrthoDB" id="10254418at2759"/>
<dbReference type="Proteomes" id="UP000011715">
    <property type="component" value="Unassembled WGS sequence"/>
</dbReference>
<keyword evidence="4" id="KW-1185">Reference proteome</keyword>
<feature type="transmembrane region" description="Helical" evidence="1">
    <location>
        <begin position="120"/>
        <end position="140"/>
    </location>
</feature>
<evidence type="ECO:0000313" key="3">
    <source>
        <dbReference type="EnsemblFungi" id="MAPG_01339T0"/>
    </source>
</evidence>
<reference evidence="3" key="4">
    <citation type="journal article" date="2015" name="G3 (Bethesda)">
        <title>Genome sequences of three phytopathogenic species of the Magnaporthaceae family of fungi.</title>
        <authorList>
            <person name="Okagaki L.H."/>
            <person name="Nunes C.C."/>
            <person name="Sailsbery J."/>
            <person name="Clay B."/>
            <person name="Brown D."/>
            <person name="John T."/>
            <person name="Oh Y."/>
            <person name="Young N."/>
            <person name="Fitzgerald M."/>
            <person name="Haas B.J."/>
            <person name="Zeng Q."/>
            <person name="Young S."/>
            <person name="Adiconis X."/>
            <person name="Fan L."/>
            <person name="Levin J.Z."/>
            <person name="Mitchell T.K."/>
            <person name="Okubara P.A."/>
            <person name="Farman M.L."/>
            <person name="Kohn L.M."/>
            <person name="Birren B."/>
            <person name="Ma L.-J."/>
            <person name="Dean R.A."/>
        </authorList>
    </citation>
    <scope>NUCLEOTIDE SEQUENCE</scope>
    <source>
        <strain evidence="3">ATCC 64411 / 73-15</strain>
    </source>
</reference>
<reference evidence="3" key="5">
    <citation type="submission" date="2015-06" db="UniProtKB">
        <authorList>
            <consortium name="EnsemblFungi"/>
        </authorList>
    </citation>
    <scope>IDENTIFICATION</scope>
    <source>
        <strain evidence="3">ATCC 64411</strain>
    </source>
</reference>
<sequence>MASRSSTLPGLLSGAAFGAALTAAGVYQPAVITSQLKLQDWHMMQAFLTAAAGSVIVSALAQSLGYAKLPPRDFSSIRLLGRADANVVGGALLGCGMALAGACPGTVIPQAALGVTSGRWTLAGGLLGGLAWSALLRPWVARRNLGPAADGKSSTRTSLTLYESLGVSYVAALAAMEVVLGVAVKTAMGLGGSSSGIHQQQQLLNGV</sequence>
<dbReference type="EMBL" id="ADBL01000316">
    <property type="status" value="NOT_ANNOTATED_CDS"/>
    <property type="molecule type" value="Genomic_DNA"/>
</dbReference>
<feature type="transmembrane region" description="Helical" evidence="1">
    <location>
        <begin position="46"/>
        <end position="67"/>
    </location>
</feature>
<keyword evidence="1" id="KW-0472">Membrane</keyword>
<organism evidence="3 4">
    <name type="scientific">Magnaporthiopsis poae (strain ATCC 64411 / 73-15)</name>
    <name type="common">Kentucky bluegrass fungus</name>
    <name type="synonym">Magnaporthe poae</name>
    <dbReference type="NCBI Taxonomy" id="644358"/>
    <lineage>
        <taxon>Eukaryota</taxon>
        <taxon>Fungi</taxon>
        <taxon>Dikarya</taxon>
        <taxon>Ascomycota</taxon>
        <taxon>Pezizomycotina</taxon>
        <taxon>Sordariomycetes</taxon>
        <taxon>Sordariomycetidae</taxon>
        <taxon>Magnaporthales</taxon>
        <taxon>Magnaporthaceae</taxon>
        <taxon>Magnaporthiopsis</taxon>
    </lineage>
</organism>
<proteinExistence type="predicted"/>
<protein>
    <submittedName>
        <fullName evidence="2">YeeE/YedE family protein</fullName>
    </submittedName>
</protein>
<reference evidence="2" key="3">
    <citation type="submission" date="2011-03" db="EMBL/GenBank/DDBJ databases">
        <title>Annotation of Magnaporthe poae ATCC 64411.</title>
        <authorList>
            <person name="Ma L.-J."/>
            <person name="Dead R."/>
            <person name="Young S.K."/>
            <person name="Zeng Q."/>
            <person name="Gargeya S."/>
            <person name="Fitzgerald M."/>
            <person name="Haas B."/>
            <person name="Abouelleil A."/>
            <person name="Alvarado L."/>
            <person name="Arachchi H.M."/>
            <person name="Berlin A."/>
            <person name="Brown A."/>
            <person name="Chapman S.B."/>
            <person name="Chen Z."/>
            <person name="Dunbar C."/>
            <person name="Freedman E."/>
            <person name="Gearin G."/>
            <person name="Gellesch M."/>
            <person name="Goldberg J."/>
            <person name="Griggs A."/>
            <person name="Gujja S."/>
            <person name="Heiman D."/>
            <person name="Howarth C."/>
            <person name="Larson L."/>
            <person name="Lui A."/>
            <person name="MacDonald P.J.P."/>
            <person name="Mehta T."/>
            <person name="Montmayeur A."/>
            <person name="Murphy C."/>
            <person name="Neiman D."/>
            <person name="Pearson M."/>
            <person name="Priest M."/>
            <person name="Roberts A."/>
            <person name="Saif S."/>
            <person name="Shea T."/>
            <person name="Shenoy N."/>
            <person name="Sisk P."/>
            <person name="Stolte C."/>
            <person name="Sykes S."/>
            <person name="Yandava C."/>
            <person name="Wortman J."/>
            <person name="Nusbaum C."/>
            <person name="Birren B."/>
        </authorList>
    </citation>
    <scope>NUCLEOTIDE SEQUENCE</scope>
    <source>
        <strain evidence="2">ATCC 64411</strain>
    </source>
</reference>
<dbReference type="AlphaFoldDB" id="A0A0C4DNF8"/>
<reference evidence="2" key="2">
    <citation type="submission" date="2010-05" db="EMBL/GenBank/DDBJ databases">
        <title>The Genome Sequence of Magnaporthe poae strain ATCC 64411.</title>
        <authorList>
            <consortium name="The Broad Institute Genome Sequencing Platform"/>
            <consortium name="Broad Institute Genome Sequencing Center for Infectious Disease"/>
            <person name="Ma L.-J."/>
            <person name="Dead R."/>
            <person name="Young S."/>
            <person name="Zeng Q."/>
            <person name="Koehrsen M."/>
            <person name="Alvarado L."/>
            <person name="Berlin A."/>
            <person name="Chapman S.B."/>
            <person name="Chen Z."/>
            <person name="Freedman E."/>
            <person name="Gellesch M."/>
            <person name="Goldberg J."/>
            <person name="Griggs A."/>
            <person name="Gujja S."/>
            <person name="Heilman E.R."/>
            <person name="Heiman D."/>
            <person name="Hepburn T."/>
            <person name="Howarth C."/>
            <person name="Jen D."/>
            <person name="Larson L."/>
            <person name="Mehta T."/>
            <person name="Neiman D."/>
            <person name="Pearson M."/>
            <person name="Roberts A."/>
            <person name="Saif S."/>
            <person name="Shea T."/>
            <person name="Shenoy N."/>
            <person name="Sisk P."/>
            <person name="Stolte C."/>
            <person name="Sykes S."/>
            <person name="Walk T."/>
            <person name="White J."/>
            <person name="Yandava C."/>
            <person name="Haas B."/>
            <person name="Nusbaum C."/>
            <person name="Birren B."/>
        </authorList>
    </citation>
    <scope>NUCLEOTIDE SEQUENCE</scope>
    <source>
        <strain evidence="2">ATCC 64411</strain>
    </source>
</reference>
<keyword evidence="1" id="KW-0812">Transmembrane</keyword>
<dbReference type="EMBL" id="GL876966">
    <property type="protein sequence ID" value="KLU82265.1"/>
    <property type="molecule type" value="Genomic_DNA"/>
</dbReference>
<dbReference type="Pfam" id="PF04143">
    <property type="entry name" value="Sulf_transp"/>
    <property type="match status" value="1"/>
</dbReference>
<keyword evidence="1" id="KW-1133">Transmembrane helix</keyword>
<evidence type="ECO:0000313" key="2">
    <source>
        <dbReference type="EMBL" id="KLU82265.1"/>
    </source>
</evidence>
<dbReference type="InterPro" id="IPR007272">
    <property type="entry name" value="Sulf_transp_TsuA/YedE"/>
</dbReference>
<dbReference type="EnsemblFungi" id="MAPG_01339T0">
    <property type="protein sequence ID" value="MAPG_01339T0"/>
    <property type="gene ID" value="MAPG_01339"/>
</dbReference>
<dbReference type="VEuPathDB" id="FungiDB:MAPG_01339"/>
<feature type="transmembrane region" description="Helical" evidence="1">
    <location>
        <begin position="161"/>
        <end position="184"/>
    </location>
</feature>
<reference evidence="4" key="1">
    <citation type="submission" date="2010-05" db="EMBL/GenBank/DDBJ databases">
        <title>The genome sequence of Magnaporthe poae strain ATCC 64411.</title>
        <authorList>
            <person name="Ma L.-J."/>
            <person name="Dead R."/>
            <person name="Young S."/>
            <person name="Zeng Q."/>
            <person name="Koehrsen M."/>
            <person name="Alvarado L."/>
            <person name="Berlin A."/>
            <person name="Chapman S.B."/>
            <person name="Chen Z."/>
            <person name="Freedman E."/>
            <person name="Gellesch M."/>
            <person name="Goldberg J."/>
            <person name="Griggs A."/>
            <person name="Gujja S."/>
            <person name="Heilman E.R."/>
            <person name="Heiman D."/>
            <person name="Hepburn T."/>
            <person name="Howarth C."/>
            <person name="Jen D."/>
            <person name="Larson L."/>
            <person name="Mehta T."/>
            <person name="Neiman D."/>
            <person name="Pearson M."/>
            <person name="Roberts A."/>
            <person name="Saif S."/>
            <person name="Shea T."/>
            <person name="Shenoy N."/>
            <person name="Sisk P."/>
            <person name="Stolte C."/>
            <person name="Sykes S."/>
            <person name="Walk T."/>
            <person name="White J."/>
            <person name="Yandava C."/>
            <person name="Haas B."/>
            <person name="Nusbaum C."/>
            <person name="Birren B."/>
        </authorList>
    </citation>
    <scope>NUCLEOTIDE SEQUENCE [LARGE SCALE GENOMIC DNA]</scope>
    <source>
        <strain evidence="4">ATCC 64411 / 73-15</strain>
    </source>
</reference>